<accession>A0ABR8D9Y1</accession>
<evidence type="ECO:0000256" key="3">
    <source>
        <dbReference type="SAM" id="Phobius"/>
    </source>
</evidence>
<keyword evidence="3" id="KW-0472">Membrane</keyword>
<evidence type="ECO:0000256" key="1">
    <source>
        <dbReference type="SAM" id="Coils"/>
    </source>
</evidence>
<feature type="transmembrane region" description="Helical" evidence="3">
    <location>
        <begin position="6"/>
        <end position="30"/>
    </location>
</feature>
<name>A0ABR8D9Y1_9NOST</name>
<feature type="coiled-coil region" evidence="1">
    <location>
        <begin position="384"/>
        <end position="411"/>
    </location>
</feature>
<reference evidence="4 5" key="1">
    <citation type="journal article" date="2020" name="ISME J.">
        <title>Comparative genomics reveals insights into cyanobacterial evolution and habitat adaptation.</title>
        <authorList>
            <person name="Chen M.Y."/>
            <person name="Teng W.K."/>
            <person name="Zhao L."/>
            <person name="Hu C.X."/>
            <person name="Zhou Y.K."/>
            <person name="Han B.P."/>
            <person name="Song L.R."/>
            <person name="Shu W.S."/>
        </authorList>
    </citation>
    <scope>NUCLEOTIDE SEQUENCE [LARGE SCALE GENOMIC DNA]</scope>
    <source>
        <strain evidence="4 5">FACHB-119</strain>
    </source>
</reference>
<keyword evidence="3" id="KW-0812">Transmembrane</keyword>
<dbReference type="Proteomes" id="UP000661112">
    <property type="component" value="Unassembled WGS sequence"/>
</dbReference>
<proteinExistence type="predicted"/>
<evidence type="ECO:0000313" key="5">
    <source>
        <dbReference type="Proteomes" id="UP000661112"/>
    </source>
</evidence>
<evidence type="ECO:0000256" key="2">
    <source>
        <dbReference type="SAM" id="MobiDB-lite"/>
    </source>
</evidence>
<comment type="caution">
    <text evidence="4">The sequence shown here is derived from an EMBL/GenBank/DDBJ whole genome shotgun (WGS) entry which is preliminary data.</text>
</comment>
<dbReference type="RefSeq" id="WP_190477366.1">
    <property type="nucleotide sequence ID" value="NZ_JACJSG010000043.1"/>
</dbReference>
<feature type="region of interest" description="Disordered" evidence="2">
    <location>
        <begin position="509"/>
        <end position="528"/>
    </location>
</feature>
<keyword evidence="5" id="KW-1185">Reference proteome</keyword>
<feature type="transmembrane region" description="Helical" evidence="3">
    <location>
        <begin position="155"/>
        <end position="176"/>
    </location>
</feature>
<keyword evidence="3" id="KW-1133">Transmembrane helix</keyword>
<gene>
    <name evidence="4" type="ORF">H6G83_25975</name>
</gene>
<feature type="transmembrane region" description="Helical" evidence="3">
    <location>
        <begin position="99"/>
        <end position="120"/>
    </location>
</feature>
<evidence type="ECO:0008006" key="6">
    <source>
        <dbReference type="Google" id="ProtNLM"/>
    </source>
</evidence>
<keyword evidence="1" id="KW-0175">Coiled coil</keyword>
<evidence type="ECO:0000313" key="4">
    <source>
        <dbReference type="EMBL" id="MBD2504015.1"/>
    </source>
</evidence>
<sequence>MPPLPLPLILTTIVLVILPSIATFFLRFFLYQHLENLEKAVRRLINKQSSGRQPKILEELERRFHQASNQLDHVNTAALIDQVYSQEKIYGLTCEQIDYWCRILPNLLLAFGLFGTFLGITGNLSQLSQAINQTNASNVNELVTELNKPLEGMSIAFVTSLTGLFFSTTLTVWNWVKNTSFAKYRLFSCLEDYLDNIYQPQIKGDTRLDRIVKRMVSQQDEFLTRFGSTVRDAVEQSMGRVAKQIEAGNREATELAKQVYQSFYNAAGTISTAASKFEHTIGELNAKAHIFKESADIFAKSQFPQKLSAATADLATTQSRFSQSTAILATTIESFATILDELQSCTQELTKLAADIHNINQSSLAVFNLHQANQTALQDIIPQLKQGANSYSKAINKLDKLEQKVVTQAENLNTVVISIKELLDSVQQHNDSNNQNLSILCQQLNNNTQGLTNLVGHIEGLSVNLQDNLTSLINQIQVLHNSNRVLIIQHEKIGDRLIESMNELTKLKSTNNLPVSTNNQSDPDSIPF</sequence>
<organism evidence="4 5">
    <name type="scientific">Anabaena azotica FACHB-119</name>
    <dbReference type="NCBI Taxonomy" id="947527"/>
    <lineage>
        <taxon>Bacteria</taxon>
        <taxon>Bacillati</taxon>
        <taxon>Cyanobacteriota</taxon>
        <taxon>Cyanophyceae</taxon>
        <taxon>Nostocales</taxon>
        <taxon>Nostocaceae</taxon>
        <taxon>Anabaena</taxon>
        <taxon>Anabaena azotica</taxon>
    </lineage>
</organism>
<protein>
    <recommendedName>
        <fullName evidence="6">MotA/TolQ/ExbB proton channel domain-containing protein</fullName>
    </recommendedName>
</protein>
<dbReference type="EMBL" id="JACJSG010000043">
    <property type="protein sequence ID" value="MBD2504015.1"/>
    <property type="molecule type" value="Genomic_DNA"/>
</dbReference>